<dbReference type="EMBL" id="JAMC01000004">
    <property type="protein sequence ID" value="KEJ89149.1"/>
    <property type="molecule type" value="Genomic_DNA"/>
</dbReference>
<organism evidence="1 2">
    <name type="scientific">Sulfitobacter donghicola DSW-25 = KCTC 12864 = JCM 14565</name>
    <dbReference type="NCBI Taxonomy" id="1300350"/>
    <lineage>
        <taxon>Bacteria</taxon>
        <taxon>Pseudomonadati</taxon>
        <taxon>Pseudomonadota</taxon>
        <taxon>Alphaproteobacteria</taxon>
        <taxon>Rhodobacterales</taxon>
        <taxon>Roseobacteraceae</taxon>
        <taxon>Sulfitobacter</taxon>
    </lineage>
</organism>
<dbReference type="AlphaFoldDB" id="A0A073IHA1"/>
<proteinExistence type="predicted"/>
<comment type="caution">
    <text evidence="1">The sequence shown here is derived from an EMBL/GenBank/DDBJ whole genome shotgun (WGS) entry which is preliminary data.</text>
</comment>
<name>A0A073IHA1_9RHOB</name>
<protein>
    <submittedName>
        <fullName evidence="1">Uncharacterized protein</fullName>
    </submittedName>
</protein>
<keyword evidence="2" id="KW-1185">Reference proteome</keyword>
<dbReference type="Proteomes" id="UP000027734">
    <property type="component" value="Unassembled WGS sequence"/>
</dbReference>
<sequence>MFASALGSRDHRDVAIADTDKIYVTDKALLACQEMHSLTLAPPL</sequence>
<reference evidence="1 2" key="1">
    <citation type="submission" date="2014-01" db="EMBL/GenBank/DDBJ databases">
        <title>Sulfitobacter donghicola JCM 14565 Genome Sequencing.</title>
        <authorList>
            <person name="Lai Q."/>
            <person name="Hong Z."/>
        </authorList>
    </citation>
    <scope>NUCLEOTIDE SEQUENCE [LARGE SCALE GENOMIC DNA]</scope>
    <source>
        <strain evidence="1 2">JCM 14565</strain>
    </source>
</reference>
<gene>
    <name evidence="1" type="ORF">DSW25_12270</name>
</gene>
<accession>A0A073IHA1</accession>
<evidence type="ECO:0000313" key="1">
    <source>
        <dbReference type="EMBL" id="KEJ89149.1"/>
    </source>
</evidence>
<evidence type="ECO:0000313" key="2">
    <source>
        <dbReference type="Proteomes" id="UP000027734"/>
    </source>
</evidence>